<proteinExistence type="predicted"/>
<dbReference type="SMART" id="SM00635">
    <property type="entry name" value="BID_2"/>
    <property type="match status" value="4"/>
</dbReference>
<dbReference type="NCBIfam" id="TIGR04131">
    <property type="entry name" value="Bac_Flav_CTERM"/>
    <property type="match status" value="1"/>
</dbReference>
<dbReference type="Pfam" id="PF02368">
    <property type="entry name" value="Big_2"/>
    <property type="match status" value="3"/>
</dbReference>
<name>A0A2S9WS97_9FLAO</name>
<dbReference type="Gene3D" id="2.130.10.10">
    <property type="entry name" value="YVTN repeat-like/Quinoprotein amine dehydrogenase"/>
    <property type="match status" value="1"/>
</dbReference>
<dbReference type="AlphaFoldDB" id="A0A2S9WS97"/>
<feature type="domain" description="BIG2" evidence="1">
    <location>
        <begin position="522"/>
        <end position="594"/>
    </location>
</feature>
<dbReference type="InterPro" id="IPR003343">
    <property type="entry name" value="Big_2"/>
</dbReference>
<evidence type="ECO:0000313" key="3">
    <source>
        <dbReference type="Proteomes" id="UP000239532"/>
    </source>
</evidence>
<dbReference type="Pfam" id="PF26182">
    <property type="entry name" value="Ig_NUP210_5th"/>
    <property type="match status" value="1"/>
</dbReference>
<dbReference type="EMBL" id="MQUC01000003">
    <property type="protein sequence ID" value="PRP66338.1"/>
    <property type="molecule type" value="Genomic_DNA"/>
</dbReference>
<evidence type="ECO:0000313" key="2">
    <source>
        <dbReference type="EMBL" id="PRP66338.1"/>
    </source>
</evidence>
<dbReference type="InterPro" id="IPR015943">
    <property type="entry name" value="WD40/YVTN_repeat-like_dom_sf"/>
</dbReference>
<sequence length="992" mass="106737">MPRFLPIRALVFFLFVFKLSYSQPPVFTGTLVSDSSGFYDIGQANTSKNVAVSPDGIIYVVYQGPTGVWVAKSEDRGASFLPSVQVSPAQNAESSIMVNDEGIVFVSFSSNGLMVSRSLDQGETFEPPRFIFSTNSRAVHMAHYNDNVYLTQTSGIDLIYNNNFGNGAYSSTPTGGAFVYADILTDVNGTIFLPTDDPNLYLFKSEDAGQTVDQIALNPAGIVFFSSYALSDGPCGTYIFTGGSGTEGYRLDVETGMTRTIQLSDNSNNVQGRTLFADNTGTLIDGYKSSSGQLEMKISADQGATFGEAVVIAVGESHNIARNPFTDDIVAVYSSNGQIYLSVFPDLLKNIRLNEFDTLPDFCDSNSFEVEFELSGGFTSSTLFEVILSNAQGNFNNATVIGTSETSTSGTITCTIPDGIELSNDYRILIKADEICLQSNAIDLFIDNSLQITGDTSVCEFETSQLSGSGTPSATNPWVSSDENVATIDNNGFVTAVSAGTTMITYTEQGGCNDSVTTTFTVLTQPVIMGPQTVCLDSQITYTANGTPAATDAWTSSDPAVATIDQNGQLSTLSSGSTTITYTTLGGCFDTMMIEVSTDATLSGDTLLCLGESSQLTTVSPTSIADLWQSSNPSVLTVDNTGLVTSVGPGTATVTFTNVNGCAGDIDITVTDPIEITPINPVCENEQLQLIFTGGSSALSWTSSNPDVAIVDENGLVSAILAGITTMTAIDDNGCRGEIQVTVESLPEFILPETVIVCTDDEGNVILETPFLESGLDSSSHTFEWYLNDELLPDETNNGLEVTFSGEYKLIATNNLTGCSFEDETIALRKEPPSLSVEITSIDFAEDQTIIATATGDGDFEYSIGDGLWQENGVFDNLDDGRYEVIVRDKNGCGEDAQVVFILSYPKFFTPNRDGFNDLWSIAGLQESQNPIINIFDRYGKLLKQLNFSDSSWDGTFQGELMPSSDYWFRINYIPRNDDVPRDFSAHFTLKR</sequence>
<dbReference type="InterPro" id="IPR036278">
    <property type="entry name" value="Sialidase_sf"/>
</dbReference>
<dbReference type="InterPro" id="IPR008964">
    <property type="entry name" value="Invasin/intimin_cell_adhesion"/>
</dbReference>
<dbReference type="SUPFAM" id="SSF50939">
    <property type="entry name" value="Sialidases"/>
    <property type="match status" value="1"/>
</dbReference>
<dbReference type="PANTHER" id="PTHR23019:SF0">
    <property type="entry name" value="NUCLEAR PORE MEMBRANE GLYCOPROTEIN 210"/>
    <property type="match status" value="1"/>
</dbReference>
<dbReference type="InterPro" id="IPR026341">
    <property type="entry name" value="T9SS_type_B"/>
</dbReference>
<feature type="domain" description="BIG2" evidence="1">
    <location>
        <begin position="596"/>
        <end position="669"/>
    </location>
</feature>
<feature type="domain" description="BIG2" evidence="1">
    <location>
        <begin position="446"/>
        <end position="518"/>
    </location>
</feature>
<accession>A0A2S9WS97</accession>
<organism evidence="2 3">
    <name type="scientific">Nonlabens agnitus</name>
    <dbReference type="NCBI Taxonomy" id="870484"/>
    <lineage>
        <taxon>Bacteria</taxon>
        <taxon>Pseudomonadati</taxon>
        <taxon>Bacteroidota</taxon>
        <taxon>Flavobacteriia</taxon>
        <taxon>Flavobacteriales</taxon>
        <taxon>Flavobacteriaceae</taxon>
        <taxon>Nonlabens</taxon>
    </lineage>
</organism>
<keyword evidence="3" id="KW-1185">Reference proteome</keyword>
<dbReference type="Gene3D" id="2.60.40.1080">
    <property type="match status" value="4"/>
</dbReference>
<comment type="caution">
    <text evidence="2">The sequence shown here is derived from an EMBL/GenBank/DDBJ whole genome shotgun (WGS) entry which is preliminary data.</text>
</comment>
<dbReference type="RefSeq" id="WP_105982178.1">
    <property type="nucleotide sequence ID" value="NZ_MQUC01000003.1"/>
</dbReference>
<feature type="domain" description="BIG2" evidence="1">
    <location>
        <begin position="670"/>
        <end position="741"/>
    </location>
</feature>
<protein>
    <recommendedName>
        <fullName evidence="1">BIG2 domain-containing protein</fullName>
    </recommendedName>
</protein>
<reference evidence="2 3" key="1">
    <citation type="submission" date="2016-11" db="EMBL/GenBank/DDBJ databases">
        <title>Trade-off between light-utilization and light-protection in marine flavobacteria.</title>
        <authorList>
            <person name="Kumagai Y."/>
        </authorList>
    </citation>
    <scope>NUCLEOTIDE SEQUENCE [LARGE SCALE GENOMIC DNA]</scope>
    <source>
        <strain evidence="2 3">JCM 17109</strain>
    </source>
</reference>
<dbReference type="Pfam" id="PF13585">
    <property type="entry name" value="CHU_C"/>
    <property type="match status" value="1"/>
</dbReference>
<gene>
    <name evidence="2" type="ORF">BST86_04155</name>
</gene>
<dbReference type="PANTHER" id="PTHR23019">
    <property type="entry name" value="NUCLEAR PORE MEMBRANE GLYCOPROTEIN GP210-RELATED"/>
    <property type="match status" value="1"/>
</dbReference>
<dbReference type="Proteomes" id="UP000239532">
    <property type="component" value="Unassembled WGS sequence"/>
</dbReference>
<dbReference type="OrthoDB" id="9765926at2"/>
<evidence type="ECO:0000259" key="1">
    <source>
        <dbReference type="SMART" id="SM00635"/>
    </source>
</evidence>
<dbReference type="SUPFAM" id="SSF49373">
    <property type="entry name" value="Invasin/intimin cell-adhesion fragments"/>
    <property type="match status" value="4"/>
</dbReference>
<dbReference type="InterPro" id="IPR045197">
    <property type="entry name" value="NUP210-like"/>
</dbReference>